<dbReference type="WBParaSite" id="PS1159_v2.g792.t1">
    <property type="protein sequence ID" value="PS1159_v2.g792.t1"/>
    <property type="gene ID" value="PS1159_v2.g792"/>
</dbReference>
<sequence length="417" mass="47530">MVVGSYLITSIHMRISDGIGSSKYIGPNDSPVLQGPLTPTALRERCERVFKMVPKKMKNLVLVNSALSTFDFIQACVKVADEYADNVMVIPPLLALLTFALEEIAKFRNPPDKEVVLVVIITPGFVDFVILRRDSSFVLYIAKFEHFEVKLNEYKKIFAEFYNFSYPHSTILLVHENVQNIAEEIRYEFQPENCFISTFKQWHYILLYGGMLRAMDEEDGFDTRYHIANFSNGYETTIQNHRTRTRERHILLPPRSSLPCNISLQQSIPPMLINVFYSPEYYQHGNELIPTKKAVTKQAVYSSGTLNEIIGYIDERGIPFVKDSAAFMNREMHKNTKADEQTPRKQDFNENNQISSASETSISSLPSSSSVNDSPQIKFMFYNNACAIHVVQNGSSKFLADSSGNKWTPLYLSMAES</sequence>
<name>A0AC35GS26_9BILA</name>
<protein>
    <submittedName>
        <fullName evidence="2">Uncharacterized protein</fullName>
    </submittedName>
</protein>
<dbReference type="Proteomes" id="UP000887580">
    <property type="component" value="Unplaced"/>
</dbReference>
<proteinExistence type="predicted"/>
<accession>A0AC35GS26</accession>
<evidence type="ECO:0000313" key="1">
    <source>
        <dbReference type="Proteomes" id="UP000887580"/>
    </source>
</evidence>
<organism evidence="1 2">
    <name type="scientific">Panagrolaimus sp. PS1159</name>
    <dbReference type="NCBI Taxonomy" id="55785"/>
    <lineage>
        <taxon>Eukaryota</taxon>
        <taxon>Metazoa</taxon>
        <taxon>Ecdysozoa</taxon>
        <taxon>Nematoda</taxon>
        <taxon>Chromadorea</taxon>
        <taxon>Rhabditida</taxon>
        <taxon>Tylenchina</taxon>
        <taxon>Panagrolaimomorpha</taxon>
        <taxon>Panagrolaimoidea</taxon>
        <taxon>Panagrolaimidae</taxon>
        <taxon>Panagrolaimus</taxon>
    </lineage>
</organism>
<evidence type="ECO:0000313" key="2">
    <source>
        <dbReference type="WBParaSite" id="PS1159_v2.g792.t1"/>
    </source>
</evidence>
<reference evidence="2" key="1">
    <citation type="submission" date="2022-11" db="UniProtKB">
        <authorList>
            <consortium name="WormBaseParasite"/>
        </authorList>
    </citation>
    <scope>IDENTIFICATION</scope>
</reference>